<dbReference type="AlphaFoldDB" id="A0A0C5W8Q3"/>
<sequence length="77" mass="8627">MAKKNSTRQVVPNQDGGWSSKKGGADRASRNFETKKQAEQWSRDLSRKEGSELVIHKKDGTIQRKDSHGNDPYSPKG</sequence>
<proteinExistence type="predicted"/>
<dbReference type="HOGENOM" id="CLU_179056_2_1_10"/>
<dbReference type="EMBL" id="CP007202">
    <property type="protein sequence ID" value="AJR03558.1"/>
    <property type="molecule type" value="Genomic_DNA"/>
</dbReference>
<gene>
    <name evidence="2" type="ORF">AW14_07885</name>
</gene>
<keyword evidence="3" id="KW-1185">Reference proteome</keyword>
<feature type="region of interest" description="Disordered" evidence="1">
    <location>
        <begin position="1"/>
        <end position="77"/>
    </location>
</feature>
<name>A0A0C5W8Q3_9FLAO</name>
<accession>A0A0C5W8Q3</accession>
<dbReference type="Pfam" id="PF09954">
    <property type="entry name" value="DUF2188"/>
    <property type="match status" value="1"/>
</dbReference>
<dbReference type="Proteomes" id="UP000032229">
    <property type="component" value="Chromosome"/>
</dbReference>
<evidence type="ECO:0008006" key="4">
    <source>
        <dbReference type="Google" id="ProtNLM"/>
    </source>
</evidence>
<dbReference type="RefSeq" id="WP_044638280.1">
    <property type="nucleotide sequence ID" value="NZ_CP007202.1"/>
</dbReference>
<evidence type="ECO:0000313" key="2">
    <source>
        <dbReference type="EMBL" id="AJR03558.1"/>
    </source>
</evidence>
<dbReference type="InterPro" id="IPR018691">
    <property type="entry name" value="DUF2188"/>
</dbReference>
<protein>
    <recommendedName>
        <fullName evidence="4">DUF2188 domain-containing protein</fullName>
    </recommendedName>
</protein>
<dbReference type="KEGG" id="sze:AW14_07885"/>
<dbReference type="OrthoDB" id="8858565at2"/>
<feature type="compositionally biased region" description="Basic and acidic residues" evidence="1">
    <location>
        <begin position="23"/>
        <end position="69"/>
    </location>
</feature>
<organism evidence="2 3">
    <name type="scientific">Siansivirga zeaxanthinifaciens CC-SAMT-1</name>
    <dbReference type="NCBI Taxonomy" id="1454006"/>
    <lineage>
        <taxon>Bacteria</taxon>
        <taxon>Pseudomonadati</taxon>
        <taxon>Bacteroidota</taxon>
        <taxon>Flavobacteriia</taxon>
        <taxon>Flavobacteriales</taxon>
        <taxon>Flavobacteriaceae</taxon>
        <taxon>Siansivirga</taxon>
    </lineage>
</organism>
<evidence type="ECO:0000256" key="1">
    <source>
        <dbReference type="SAM" id="MobiDB-lite"/>
    </source>
</evidence>
<evidence type="ECO:0000313" key="3">
    <source>
        <dbReference type="Proteomes" id="UP000032229"/>
    </source>
</evidence>
<dbReference type="STRING" id="1454006.AW14_07885"/>
<reference evidence="2 3" key="1">
    <citation type="submission" date="2014-02" db="EMBL/GenBank/DDBJ databases">
        <authorList>
            <person name="Young C.-C."/>
            <person name="Hameed A."/>
            <person name="Huang H.-C."/>
            <person name="Shahina M."/>
        </authorList>
    </citation>
    <scope>NUCLEOTIDE SEQUENCE [LARGE SCALE GENOMIC DNA]</scope>
    <source>
        <strain evidence="2 3">CC-SAMT-1</strain>
    </source>
</reference>